<reference evidence="3 4" key="1">
    <citation type="submission" date="2022-09" db="EMBL/GenBank/DDBJ databases">
        <authorList>
            <person name="Palmer J.M."/>
        </authorList>
    </citation>
    <scope>NUCLEOTIDE SEQUENCE [LARGE SCALE GENOMIC DNA]</scope>
    <source>
        <strain evidence="3 4">DSM 7382</strain>
    </source>
</reference>
<evidence type="ECO:0000259" key="2">
    <source>
        <dbReference type="Pfam" id="PF09994"/>
    </source>
</evidence>
<evidence type="ECO:0000313" key="3">
    <source>
        <dbReference type="EMBL" id="KAK7695135.1"/>
    </source>
</evidence>
<sequence length="288" mass="32367">MSIERSSRPTFTIGPTNKEAVLGTHPGDMPKSTIAATATATGVDVPHNGKSTVKKRNEKRRLEREFSERDGHTEETDVKEVWFAGCHCDVGGGSVPNDTRHNLARIPLRWMIRECFRMDTGIRFHSSVLKSVGLDPASLYPKVLDRPEAIFTIPPTIADPTHARESTTDTTQTLVDGSAIDSQLTEEEEDLLDALSPVYDQLSLAPGWWILELLPMRFKKQHSDNSWVSDWGCNLGRPRKVPNRIQKRGQFFVHRSVKMRMEAEASLLPGGVKYAPKAQWKIDPIWVD</sequence>
<feature type="region of interest" description="Disordered" evidence="1">
    <location>
        <begin position="1"/>
        <end position="25"/>
    </location>
</feature>
<proteinExistence type="predicted"/>
<evidence type="ECO:0000313" key="4">
    <source>
        <dbReference type="Proteomes" id="UP001385951"/>
    </source>
</evidence>
<comment type="caution">
    <text evidence="3">The sequence shown here is derived from an EMBL/GenBank/DDBJ whole genome shotgun (WGS) entry which is preliminary data.</text>
</comment>
<feature type="region of interest" description="Disordered" evidence="1">
    <location>
        <begin position="43"/>
        <end position="73"/>
    </location>
</feature>
<keyword evidence="4" id="KW-1185">Reference proteome</keyword>
<feature type="domain" description="T6SS Phospholipase effector Tle1-like catalytic" evidence="2">
    <location>
        <begin position="65"/>
        <end position="114"/>
    </location>
</feature>
<accession>A0AAW0GV52</accession>
<feature type="compositionally biased region" description="Basic and acidic residues" evidence="1">
    <location>
        <begin position="60"/>
        <end position="73"/>
    </location>
</feature>
<protein>
    <recommendedName>
        <fullName evidence="2">T6SS Phospholipase effector Tle1-like catalytic domain-containing protein</fullName>
    </recommendedName>
</protein>
<dbReference type="InterPro" id="IPR018712">
    <property type="entry name" value="Tle1-like_cat"/>
</dbReference>
<dbReference type="AlphaFoldDB" id="A0AAW0GV52"/>
<dbReference type="Proteomes" id="UP001385951">
    <property type="component" value="Unassembled WGS sequence"/>
</dbReference>
<dbReference type="PANTHER" id="PTHR33840:SF1">
    <property type="entry name" value="TLE1 PHOSPHOLIPASE DOMAIN-CONTAINING PROTEIN"/>
    <property type="match status" value="1"/>
</dbReference>
<dbReference type="EMBL" id="JASBNA010000002">
    <property type="protein sequence ID" value="KAK7695135.1"/>
    <property type="molecule type" value="Genomic_DNA"/>
</dbReference>
<evidence type="ECO:0000256" key="1">
    <source>
        <dbReference type="SAM" id="MobiDB-lite"/>
    </source>
</evidence>
<organism evidence="3 4">
    <name type="scientific">Cerrena zonata</name>
    <dbReference type="NCBI Taxonomy" id="2478898"/>
    <lineage>
        <taxon>Eukaryota</taxon>
        <taxon>Fungi</taxon>
        <taxon>Dikarya</taxon>
        <taxon>Basidiomycota</taxon>
        <taxon>Agaricomycotina</taxon>
        <taxon>Agaricomycetes</taxon>
        <taxon>Polyporales</taxon>
        <taxon>Cerrenaceae</taxon>
        <taxon>Cerrena</taxon>
    </lineage>
</organism>
<name>A0AAW0GV52_9APHY</name>
<dbReference type="Pfam" id="PF09994">
    <property type="entry name" value="T6SS_Tle1-like_cat"/>
    <property type="match status" value="1"/>
</dbReference>
<dbReference type="PANTHER" id="PTHR33840">
    <property type="match status" value="1"/>
</dbReference>
<gene>
    <name evidence="3" type="ORF">QCA50_002325</name>
</gene>